<gene>
    <name evidence="7" type="ORF">Goari_025825</name>
</gene>
<proteinExistence type="predicted"/>
<organism evidence="7 8">
    <name type="scientific">Gossypium aridum</name>
    <name type="common">American cotton</name>
    <name type="synonym">Erioxylum aridum</name>
    <dbReference type="NCBI Taxonomy" id="34290"/>
    <lineage>
        <taxon>Eukaryota</taxon>
        <taxon>Viridiplantae</taxon>
        <taxon>Streptophyta</taxon>
        <taxon>Embryophyta</taxon>
        <taxon>Tracheophyta</taxon>
        <taxon>Spermatophyta</taxon>
        <taxon>Magnoliopsida</taxon>
        <taxon>eudicotyledons</taxon>
        <taxon>Gunneridae</taxon>
        <taxon>Pentapetalae</taxon>
        <taxon>rosids</taxon>
        <taxon>malvids</taxon>
        <taxon>Malvales</taxon>
        <taxon>Malvaceae</taxon>
        <taxon>Malvoideae</taxon>
        <taxon>Gossypium</taxon>
    </lineage>
</organism>
<name>A0A7J8XAX2_GOSAI</name>
<keyword evidence="8" id="KW-1185">Reference proteome</keyword>
<reference evidence="7 8" key="1">
    <citation type="journal article" date="2019" name="Genome Biol. Evol.">
        <title>Insights into the evolution of the New World diploid cottons (Gossypium, subgenus Houzingenia) based on genome sequencing.</title>
        <authorList>
            <person name="Grover C.E."/>
            <person name="Arick M.A. 2nd"/>
            <person name="Thrash A."/>
            <person name="Conover J.L."/>
            <person name="Sanders W.S."/>
            <person name="Peterson D.G."/>
            <person name="Frelichowski J.E."/>
            <person name="Scheffler J.A."/>
            <person name="Scheffler B.E."/>
            <person name="Wendel J.F."/>
        </authorList>
    </citation>
    <scope>NUCLEOTIDE SEQUENCE [LARGE SCALE GENOMIC DNA]</scope>
    <source>
        <strain evidence="7">185</strain>
        <tissue evidence="7">Leaf</tissue>
    </source>
</reference>
<protein>
    <recommendedName>
        <fullName evidence="6">Glycosyltransferase 61 catalytic domain-containing protein</fullName>
    </recommendedName>
</protein>
<keyword evidence="5" id="KW-0812">Transmembrane</keyword>
<evidence type="ECO:0000259" key="6">
    <source>
        <dbReference type="Pfam" id="PF04577"/>
    </source>
</evidence>
<keyword evidence="3" id="KW-0808">Transferase</keyword>
<dbReference type="PANTHER" id="PTHR20961:SF124">
    <property type="entry name" value="GLYCOSYLTRANSFERASE"/>
    <property type="match status" value="1"/>
</dbReference>
<dbReference type="AlphaFoldDB" id="A0A7J8XAX2"/>
<keyword evidence="5" id="KW-0472">Membrane</keyword>
<dbReference type="InterPro" id="IPR049625">
    <property type="entry name" value="Glyco_transf_61_cat"/>
</dbReference>
<keyword evidence="4" id="KW-0325">Glycoprotein</keyword>
<comment type="caution">
    <text evidence="7">The sequence shown here is derived from an EMBL/GenBank/DDBJ whole genome shotgun (WGS) entry which is preliminary data.</text>
</comment>
<feature type="non-terminal residue" evidence="7">
    <location>
        <position position="577"/>
    </location>
</feature>
<sequence length="577" mass="66513">RFRLLIVGVGECDDDEWWLIWEVSDLITTRYKVKPSTEKLIAQKHKVRFSKRKKEILGEMVHHHRYNLLKKGGDEEAGTLLFLYYRRKRPNILLSVLFLSLLSCTFILAPHLFSASSSLSHLCSFGVQNEGFVGNIDVNAPLCSSIPNGRICCDRSHFRSDICFMKGDVRTHSPSSSVFLYSSKSNNGFISYVSSMIDDGEQEEHDELQHEKIKPYTRKWEPSIMDTIDELDLISKRANLGVHHPCDVIHNVPVVIFSTGGYTGNLYHEFNDGIMPLYITSQHFNKKVVFFILDYRNWWVIKYGDIISHLSDHPVIDFIGDNRTHCFTEAIIGLRIHDELTVDSSLMRSNESIVDFRNLLDRAYWPRIRGLIQEEEQETVDKKMSISPTSGSVFDYQARKPKLVILSRNGSRAIMNENSLVKTSEEMGFQVQVLRPERTTELAKIYRSLNSSDVMIGVHGAAMTHFLFMKPGSVLIQVIPLGTDWAAETYYGEPARKLGLKYIGYKIKDRESSLFDEYDKDDPVLRNPSSFTKKGWEYTKKIYLEDQTVRLELRRFGKRLARAYYYITGIHPQSSLE</sequence>
<dbReference type="InterPro" id="IPR007657">
    <property type="entry name" value="Glycosyltransferase_61"/>
</dbReference>
<feature type="domain" description="Glycosyltransferase 61 catalytic" evidence="6">
    <location>
        <begin position="388"/>
        <end position="476"/>
    </location>
</feature>
<keyword evidence="2" id="KW-0328">Glycosyltransferase</keyword>
<accession>A0A7J8XAX2</accession>
<dbReference type="GO" id="GO:0000139">
    <property type="term" value="C:Golgi membrane"/>
    <property type="evidence" value="ECO:0007669"/>
    <property type="project" value="UniProtKB-SubCell"/>
</dbReference>
<dbReference type="PANTHER" id="PTHR20961">
    <property type="entry name" value="GLYCOSYLTRANSFERASE"/>
    <property type="match status" value="1"/>
</dbReference>
<evidence type="ECO:0000256" key="5">
    <source>
        <dbReference type="SAM" id="Phobius"/>
    </source>
</evidence>
<keyword evidence="5" id="KW-1133">Transmembrane helix</keyword>
<evidence type="ECO:0000313" key="8">
    <source>
        <dbReference type="Proteomes" id="UP000593577"/>
    </source>
</evidence>
<evidence type="ECO:0000256" key="2">
    <source>
        <dbReference type="ARBA" id="ARBA00022676"/>
    </source>
</evidence>
<evidence type="ECO:0000256" key="1">
    <source>
        <dbReference type="ARBA" id="ARBA00004323"/>
    </source>
</evidence>
<evidence type="ECO:0000256" key="4">
    <source>
        <dbReference type="ARBA" id="ARBA00023180"/>
    </source>
</evidence>
<evidence type="ECO:0000256" key="3">
    <source>
        <dbReference type="ARBA" id="ARBA00022679"/>
    </source>
</evidence>
<dbReference type="Pfam" id="PF04577">
    <property type="entry name" value="Glyco_transf_61"/>
    <property type="match status" value="1"/>
</dbReference>
<evidence type="ECO:0000313" key="7">
    <source>
        <dbReference type="EMBL" id="MBA0684230.1"/>
    </source>
</evidence>
<dbReference type="EMBL" id="JABFAA010000006">
    <property type="protein sequence ID" value="MBA0684230.1"/>
    <property type="molecule type" value="Genomic_DNA"/>
</dbReference>
<comment type="subcellular location">
    <subcellularLocation>
        <location evidence="1">Golgi apparatus membrane</location>
        <topology evidence="1">Single-pass type II membrane protein</topology>
    </subcellularLocation>
</comment>
<dbReference type="GO" id="GO:0016763">
    <property type="term" value="F:pentosyltransferase activity"/>
    <property type="evidence" value="ECO:0007669"/>
    <property type="project" value="UniProtKB-ARBA"/>
</dbReference>
<dbReference type="Proteomes" id="UP000593577">
    <property type="component" value="Unassembled WGS sequence"/>
</dbReference>
<feature type="transmembrane region" description="Helical" evidence="5">
    <location>
        <begin position="92"/>
        <end position="113"/>
    </location>
</feature>